<proteinExistence type="predicted"/>
<keyword evidence="3" id="KW-0472">Membrane</keyword>
<dbReference type="InterPro" id="IPR002213">
    <property type="entry name" value="UDP_glucos_trans"/>
</dbReference>
<dbReference type="SUPFAM" id="SSF53756">
    <property type="entry name" value="UDP-Glycosyltransferase/glycogen phosphorylase"/>
    <property type="match status" value="1"/>
</dbReference>
<dbReference type="InParanoid" id="G4ZX05"/>
<dbReference type="Gene3D" id="3.40.50.2000">
    <property type="entry name" value="Glycogen Phosphorylase B"/>
    <property type="match status" value="2"/>
</dbReference>
<keyword evidence="3" id="KW-1133">Transmembrane helix</keyword>
<dbReference type="Proteomes" id="UP000002640">
    <property type="component" value="Unassembled WGS sequence"/>
</dbReference>
<keyword evidence="1" id="KW-0328">Glycosyltransferase</keyword>
<dbReference type="CDD" id="cd03784">
    <property type="entry name" value="GT1_Gtf-like"/>
    <property type="match status" value="1"/>
</dbReference>
<accession>G4ZX05</accession>
<evidence type="ECO:0000313" key="4">
    <source>
        <dbReference type="EMBL" id="EGZ12475.1"/>
    </source>
</evidence>
<evidence type="ECO:0000256" key="3">
    <source>
        <dbReference type="SAM" id="Phobius"/>
    </source>
</evidence>
<name>G4ZX05_PHYSP</name>
<dbReference type="GO" id="GO:0008194">
    <property type="term" value="F:UDP-glycosyltransferase activity"/>
    <property type="evidence" value="ECO:0007669"/>
    <property type="project" value="InterPro"/>
</dbReference>
<keyword evidence="2" id="KW-0808">Transferase</keyword>
<dbReference type="EMBL" id="JH159157">
    <property type="protein sequence ID" value="EGZ12475.1"/>
    <property type="molecule type" value="Genomic_DNA"/>
</dbReference>
<organism evidence="4 5">
    <name type="scientific">Phytophthora sojae (strain P6497)</name>
    <name type="common">Soybean stem and root rot agent</name>
    <name type="synonym">Phytophthora megasperma f. sp. glycines</name>
    <dbReference type="NCBI Taxonomy" id="1094619"/>
    <lineage>
        <taxon>Eukaryota</taxon>
        <taxon>Sar</taxon>
        <taxon>Stramenopiles</taxon>
        <taxon>Oomycota</taxon>
        <taxon>Peronosporomycetes</taxon>
        <taxon>Peronosporales</taxon>
        <taxon>Peronosporaceae</taxon>
        <taxon>Phytophthora</taxon>
    </lineage>
</organism>
<feature type="transmembrane region" description="Helical" evidence="3">
    <location>
        <begin position="564"/>
        <end position="594"/>
    </location>
</feature>
<dbReference type="InterPro" id="IPR050271">
    <property type="entry name" value="UDP-glycosyltransferase"/>
</dbReference>
<keyword evidence="5" id="KW-1185">Reference proteome</keyword>
<dbReference type="AlphaFoldDB" id="G4ZX05"/>
<dbReference type="STRING" id="1094619.G4ZX05"/>
<dbReference type="PANTHER" id="PTHR48043:SF145">
    <property type="entry name" value="FI06409P-RELATED"/>
    <property type="match status" value="1"/>
</dbReference>
<dbReference type="RefSeq" id="XP_009532808.1">
    <property type="nucleotide sequence ID" value="XM_009534513.1"/>
</dbReference>
<evidence type="ECO:0000256" key="1">
    <source>
        <dbReference type="ARBA" id="ARBA00022676"/>
    </source>
</evidence>
<dbReference type="KEGG" id="psoj:PHYSODRAFT_517093"/>
<gene>
    <name evidence="4" type="ORF">PHYSODRAFT_517093</name>
</gene>
<keyword evidence="3" id="KW-0812">Transmembrane</keyword>
<protein>
    <submittedName>
        <fullName evidence="4">Uncharacterized protein</fullName>
    </submittedName>
</protein>
<reference evidence="4 5" key="1">
    <citation type="journal article" date="2006" name="Science">
        <title>Phytophthora genome sequences uncover evolutionary origins and mechanisms of pathogenesis.</title>
        <authorList>
            <person name="Tyler B.M."/>
            <person name="Tripathy S."/>
            <person name="Zhang X."/>
            <person name="Dehal P."/>
            <person name="Jiang R.H."/>
            <person name="Aerts A."/>
            <person name="Arredondo F.D."/>
            <person name="Baxter L."/>
            <person name="Bensasson D."/>
            <person name="Beynon J.L."/>
            <person name="Chapman J."/>
            <person name="Damasceno C.M."/>
            <person name="Dorrance A.E."/>
            <person name="Dou D."/>
            <person name="Dickerman A.W."/>
            <person name="Dubchak I.L."/>
            <person name="Garbelotto M."/>
            <person name="Gijzen M."/>
            <person name="Gordon S.G."/>
            <person name="Govers F."/>
            <person name="Grunwald N.J."/>
            <person name="Huang W."/>
            <person name="Ivors K.L."/>
            <person name="Jones R.W."/>
            <person name="Kamoun S."/>
            <person name="Krampis K."/>
            <person name="Lamour K.H."/>
            <person name="Lee M.K."/>
            <person name="McDonald W.H."/>
            <person name="Medina M."/>
            <person name="Meijer H.J."/>
            <person name="Nordberg E.K."/>
            <person name="Maclean D.J."/>
            <person name="Ospina-Giraldo M.D."/>
            <person name="Morris P.F."/>
            <person name="Phuntumart V."/>
            <person name="Putnam N.H."/>
            <person name="Rash S."/>
            <person name="Rose J.K."/>
            <person name="Sakihama Y."/>
            <person name="Salamov A.A."/>
            <person name="Savidor A."/>
            <person name="Scheuring C.F."/>
            <person name="Smith B.M."/>
            <person name="Sobral B.W."/>
            <person name="Terry A."/>
            <person name="Torto-Alalibo T.A."/>
            <person name="Win J."/>
            <person name="Xu Z."/>
            <person name="Zhang H."/>
            <person name="Grigoriev I.V."/>
            <person name="Rokhsar D.S."/>
            <person name="Boore J.L."/>
        </authorList>
    </citation>
    <scope>NUCLEOTIDE SEQUENCE [LARGE SCALE GENOMIC DNA]</scope>
    <source>
        <strain evidence="4 5">P6497</strain>
    </source>
</reference>
<evidence type="ECO:0000256" key="2">
    <source>
        <dbReference type="ARBA" id="ARBA00022679"/>
    </source>
</evidence>
<sequence>MAESELLGLAGLRSVAVQSTHIHRVQLLSPPVPTAKPRAAEPSLRVRLQRQWRANAWLLLTLGFLCCLGRLRADAAAATAGPKSRDDDNAVASSSSGDLYIVLVSIPVLDKMLPLKHLAETLLSRGVRVGFALPENCRQWVSDLEGLEFISLGNIVGKGRATALDPTELQTLGVYESYASTLRYYASFQRPMFGPLLEDLEDDRPDLVVVDRYTFAGFDACHRLQLPYVVNDPHLLFDIDSPPAYIPAPFSNFTMHTTSVLERCLNSYYRLRFRLGLVHVYKEINAVRGEHGLEPIDSKHQMHGHALVLANSVFGLDEARPMTPQFKMVGLLQSQKLQLERAAYEDSPAAARSSLPAALTTWLEAPEHRDKPLVFISFQTDVLLTPEFITTIMNALETVDVRLLWKITLQEQTAFDLRSRPRDSVLFLGDGVDDAAVLALAPEIELLITAGDFQSMHEALVVGVPILGLPHSAEQIEGLNAVVRAGAGLRLDDKSLSEGSLRVAVDRMLVDERERFKANAEHLGELVKTGGGVERAADELLAVAEFGARHLLPMRNLQPLYKTYLVDVYLIYGAILCGAAIILRTFVSVVLSVFQPLTPLEVLEAEELAANDLVSRAGEVGHKAVQ</sequence>
<dbReference type="PANTHER" id="PTHR48043">
    <property type="entry name" value="EG:EG0003.4 PROTEIN-RELATED"/>
    <property type="match status" value="1"/>
</dbReference>
<dbReference type="OMA" id="YASFQRP"/>
<dbReference type="GeneID" id="20659878"/>
<dbReference type="Pfam" id="PF00201">
    <property type="entry name" value="UDPGT"/>
    <property type="match status" value="1"/>
</dbReference>
<evidence type="ECO:0000313" key="5">
    <source>
        <dbReference type="Proteomes" id="UP000002640"/>
    </source>
</evidence>
<dbReference type="SMR" id="G4ZX05"/>